<accession>A0ABT1JQ78</accession>
<evidence type="ECO:0000313" key="4">
    <source>
        <dbReference type="Proteomes" id="UP000791080"/>
    </source>
</evidence>
<evidence type="ECO:0000313" key="3">
    <source>
        <dbReference type="EMBL" id="MCP2334532.1"/>
    </source>
</evidence>
<reference evidence="3 4" key="1">
    <citation type="submission" date="2022-06" db="EMBL/GenBank/DDBJ databases">
        <title>Genomic Encyclopedia of Type Strains, Phase I: the one thousand microbial genomes (KMG-I) project.</title>
        <authorList>
            <person name="Kyrpides N."/>
        </authorList>
    </citation>
    <scope>NUCLEOTIDE SEQUENCE [LARGE SCALE GENOMIC DNA]</scope>
    <source>
        <strain evidence="3 4">DSM 43889</strain>
    </source>
</reference>
<evidence type="ECO:0000259" key="2">
    <source>
        <dbReference type="Pfam" id="PF04149"/>
    </source>
</evidence>
<feature type="domain" description="DUF397" evidence="2">
    <location>
        <begin position="17"/>
        <end position="68"/>
    </location>
</feature>
<sequence>MTSRVSPVRHDRSARSSWFKSTRSAGNSSCVEVRFVSGEAGVRDSKNPRGPALVFASSQWSGFVGNVRRGSFDDTP</sequence>
<protein>
    <recommendedName>
        <fullName evidence="2">DUF397 domain-containing protein</fullName>
    </recommendedName>
</protein>
<feature type="region of interest" description="Disordered" evidence="1">
    <location>
        <begin position="1"/>
        <end position="26"/>
    </location>
</feature>
<organism evidence="3 4">
    <name type="scientific">Actinoalloteichus caeruleus DSM 43889</name>
    <dbReference type="NCBI Taxonomy" id="1120930"/>
    <lineage>
        <taxon>Bacteria</taxon>
        <taxon>Bacillati</taxon>
        <taxon>Actinomycetota</taxon>
        <taxon>Actinomycetes</taxon>
        <taxon>Pseudonocardiales</taxon>
        <taxon>Pseudonocardiaceae</taxon>
        <taxon>Actinoalloteichus</taxon>
        <taxon>Actinoalloteichus cyanogriseus</taxon>
    </lineage>
</organism>
<dbReference type="Pfam" id="PF04149">
    <property type="entry name" value="DUF397"/>
    <property type="match status" value="1"/>
</dbReference>
<dbReference type="Proteomes" id="UP000791080">
    <property type="component" value="Unassembled WGS sequence"/>
</dbReference>
<evidence type="ECO:0000256" key="1">
    <source>
        <dbReference type="SAM" id="MobiDB-lite"/>
    </source>
</evidence>
<dbReference type="EMBL" id="AUBJ02000001">
    <property type="protein sequence ID" value="MCP2334532.1"/>
    <property type="molecule type" value="Genomic_DNA"/>
</dbReference>
<keyword evidence="4" id="KW-1185">Reference proteome</keyword>
<comment type="caution">
    <text evidence="3">The sequence shown here is derived from an EMBL/GenBank/DDBJ whole genome shotgun (WGS) entry which is preliminary data.</text>
</comment>
<dbReference type="InterPro" id="IPR007278">
    <property type="entry name" value="DUF397"/>
</dbReference>
<name>A0ABT1JQ78_ACTCY</name>
<feature type="compositionally biased region" description="Polar residues" evidence="1">
    <location>
        <begin position="15"/>
        <end position="26"/>
    </location>
</feature>
<dbReference type="RefSeq" id="WP_245588909.1">
    <property type="nucleotide sequence ID" value="NZ_AUBJ02000001.1"/>
</dbReference>
<proteinExistence type="predicted"/>
<gene>
    <name evidence="3" type="ORF">G443_004802</name>
</gene>